<dbReference type="AlphaFoldDB" id="A0A6A6B788"/>
<keyword evidence="4" id="KW-1185">Reference proteome</keyword>
<dbReference type="Proteomes" id="UP000799438">
    <property type="component" value="Unassembled WGS sequence"/>
</dbReference>
<dbReference type="OrthoDB" id="5396810at2759"/>
<feature type="compositionally biased region" description="Polar residues" evidence="1">
    <location>
        <begin position="53"/>
        <end position="62"/>
    </location>
</feature>
<dbReference type="SUPFAM" id="SSF89372">
    <property type="entry name" value="Fucose-specific lectin"/>
    <property type="match status" value="1"/>
</dbReference>
<dbReference type="RefSeq" id="XP_033395191.1">
    <property type="nucleotide sequence ID" value="XM_033543335.1"/>
</dbReference>
<name>A0A6A6B788_9PEZI</name>
<dbReference type="GeneID" id="54300832"/>
<feature type="transmembrane region" description="Helical" evidence="2">
    <location>
        <begin position="135"/>
        <end position="158"/>
    </location>
</feature>
<feature type="region of interest" description="Disordered" evidence="1">
    <location>
        <begin position="1"/>
        <end position="73"/>
    </location>
</feature>
<dbReference type="Gene3D" id="2.120.10.70">
    <property type="entry name" value="Fucose-specific lectin"/>
    <property type="match status" value="1"/>
</dbReference>
<gene>
    <name evidence="3" type="ORF">K452DRAFT_310441</name>
</gene>
<keyword evidence="2" id="KW-0472">Membrane</keyword>
<evidence type="ECO:0000256" key="1">
    <source>
        <dbReference type="SAM" id="MobiDB-lite"/>
    </source>
</evidence>
<proteinExistence type="predicted"/>
<evidence type="ECO:0000256" key="2">
    <source>
        <dbReference type="SAM" id="Phobius"/>
    </source>
</evidence>
<reference evidence="3" key="1">
    <citation type="journal article" date="2020" name="Stud. Mycol.">
        <title>101 Dothideomycetes genomes: a test case for predicting lifestyles and emergence of pathogens.</title>
        <authorList>
            <person name="Haridas S."/>
            <person name="Albert R."/>
            <person name="Binder M."/>
            <person name="Bloem J."/>
            <person name="Labutti K."/>
            <person name="Salamov A."/>
            <person name="Andreopoulos B."/>
            <person name="Baker S."/>
            <person name="Barry K."/>
            <person name="Bills G."/>
            <person name="Bluhm B."/>
            <person name="Cannon C."/>
            <person name="Castanera R."/>
            <person name="Culley D."/>
            <person name="Daum C."/>
            <person name="Ezra D."/>
            <person name="Gonzalez J."/>
            <person name="Henrissat B."/>
            <person name="Kuo A."/>
            <person name="Liang C."/>
            <person name="Lipzen A."/>
            <person name="Lutzoni F."/>
            <person name="Magnuson J."/>
            <person name="Mondo S."/>
            <person name="Nolan M."/>
            <person name="Ohm R."/>
            <person name="Pangilinan J."/>
            <person name="Park H.-J."/>
            <person name="Ramirez L."/>
            <person name="Alfaro M."/>
            <person name="Sun H."/>
            <person name="Tritt A."/>
            <person name="Yoshinaga Y."/>
            <person name="Zwiers L.-H."/>
            <person name="Turgeon B."/>
            <person name="Goodwin S."/>
            <person name="Spatafora J."/>
            <person name="Crous P."/>
            <person name="Grigoriev I."/>
        </authorList>
    </citation>
    <scope>NUCLEOTIDE SEQUENCE</scope>
    <source>
        <strain evidence="3">CBS 121167</strain>
    </source>
</reference>
<evidence type="ECO:0008006" key="5">
    <source>
        <dbReference type="Google" id="ProtNLM"/>
    </source>
</evidence>
<dbReference type="EMBL" id="ML995492">
    <property type="protein sequence ID" value="KAF2139478.1"/>
    <property type="molecule type" value="Genomic_DNA"/>
</dbReference>
<evidence type="ECO:0000313" key="3">
    <source>
        <dbReference type="EMBL" id="KAF2139478.1"/>
    </source>
</evidence>
<feature type="compositionally biased region" description="Low complexity" evidence="1">
    <location>
        <begin position="1"/>
        <end position="26"/>
    </location>
</feature>
<organism evidence="3 4">
    <name type="scientific">Aplosporella prunicola CBS 121167</name>
    <dbReference type="NCBI Taxonomy" id="1176127"/>
    <lineage>
        <taxon>Eukaryota</taxon>
        <taxon>Fungi</taxon>
        <taxon>Dikarya</taxon>
        <taxon>Ascomycota</taxon>
        <taxon>Pezizomycotina</taxon>
        <taxon>Dothideomycetes</taxon>
        <taxon>Dothideomycetes incertae sedis</taxon>
        <taxon>Botryosphaeriales</taxon>
        <taxon>Aplosporellaceae</taxon>
        <taxon>Aplosporella</taxon>
    </lineage>
</organism>
<evidence type="ECO:0000313" key="4">
    <source>
        <dbReference type="Proteomes" id="UP000799438"/>
    </source>
</evidence>
<feature type="compositionally biased region" description="Basic and acidic residues" evidence="1">
    <location>
        <begin position="29"/>
        <end position="49"/>
    </location>
</feature>
<sequence>MDTQLVSPVNPPSSISSITASSASIADIQEDHQAPVEDPTGDHLNHSVDDSNDVANETNSPSVGDLPEPPVYESYPETRYAELQDHESFPQVVLDRNNLPQVQYGIQPEAWGQETMLDTSEHTKPPKKICGLPKLWFWITTSGIATLGIIAVIVGGVLGARAGSSKPETSFLPTTHLAAVNYTEPNAWDSNLQEWQVSPLNPKEADGPSIKPGTPLAAYTFGDQQLDRTEYHVFFLDTDNKLWERGSLDAADMWSKQTDNVVQGQYTVSADSKLTAYARQCERYCSMTSVLAWQGSAGRLWFAGYVGSDGWWAHEASGANNNNNPDQTLISGSALSLTPIWANQTSLLALYGNTNSGKLARFVFNTTDKWEEGWSFNDSFPGPLAPEANLAGFAQSYFGANDTMGDVEFVATRPGNTSKGGALSWDSNYSSDNLFNNSAVDTFSAVSNFSAIAATAGGNVYAIEEDQLIEWEWQHGNRSYLRRGVVNTDIKK</sequence>
<accession>A0A6A6B788</accession>
<keyword evidence="2" id="KW-1133">Transmembrane helix</keyword>
<keyword evidence="2" id="KW-0812">Transmembrane</keyword>
<protein>
    <recommendedName>
        <fullName evidence="5">Fucose-specific lectin</fullName>
    </recommendedName>
</protein>